<feature type="compositionally biased region" description="Pro residues" evidence="1">
    <location>
        <begin position="19"/>
        <end position="32"/>
    </location>
</feature>
<feature type="transmembrane region" description="Helical" evidence="2">
    <location>
        <begin position="45"/>
        <end position="65"/>
    </location>
</feature>
<dbReference type="RefSeq" id="XP_017786495.1">
    <property type="nucleotide sequence ID" value="XM_017931006.1"/>
</dbReference>
<keyword evidence="2" id="KW-1133">Transmembrane helix</keyword>
<name>A0ABM1NI44_NICVS</name>
<organism evidence="3 4">
    <name type="scientific">Nicrophorus vespilloides</name>
    <name type="common">Boreal carrion beetle</name>
    <dbReference type="NCBI Taxonomy" id="110193"/>
    <lineage>
        <taxon>Eukaryota</taxon>
        <taxon>Metazoa</taxon>
        <taxon>Ecdysozoa</taxon>
        <taxon>Arthropoda</taxon>
        <taxon>Hexapoda</taxon>
        <taxon>Insecta</taxon>
        <taxon>Pterygota</taxon>
        <taxon>Neoptera</taxon>
        <taxon>Endopterygota</taxon>
        <taxon>Coleoptera</taxon>
        <taxon>Polyphaga</taxon>
        <taxon>Staphyliniformia</taxon>
        <taxon>Silphidae</taxon>
        <taxon>Nicrophorinae</taxon>
        <taxon>Nicrophorus</taxon>
    </lineage>
</organism>
<dbReference type="RefSeq" id="XP_017786494.1">
    <property type="nucleotide sequence ID" value="XM_017931005.1"/>
</dbReference>
<accession>A0ABM1NI44</accession>
<dbReference type="Proteomes" id="UP000695000">
    <property type="component" value="Unplaced"/>
</dbReference>
<proteinExistence type="predicted"/>
<feature type="region of interest" description="Disordered" evidence="1">
    <location>
        <begin position="1"/>
        <end position="32"/>
    </location>
</feature>
<evidence type="ECO:0000256" key="2">
    <source>
        <dbReference type="SAM" id="Phobius"/>
    </source>
</evidence>
<gene>
    <name evidence="4 5" type="primary">LOC108569452</name>
</gene>
<keyword evidence="3" id="KW-1185">Reference proteome</keyword>
<evidence type="ECO:0000313" key="3">
    <source>
        <dbReference type="Proteomes" id="UP000695000"/>
    </source>
</evidence>
<dbReference type="GeneID" id="108569452"/>
<keyword evidence="2" id="KW-0472">Membrane</keyword>
<reference evidence="4 5" key="1">
    <citation type="submission" date="2025-05" db="UniProtKB">
        <authorList>
            <consortium name="RefSeq"/>
        </authorList>
    </citation>
    <scope>IDENTIFICATION</scope>
    <source>
        <tissue evidence="4 5">Whole Larva</tissue>
    </source>
</reference>
<feature type="compositionally biased region" description="Polar residues" evidence="1">
    <location>
        <begin position="1"/>
        <end position="16"/>
    </location>
</feature>
<evidence type="ECO:0000313" key="4">
    <source>
        <dbReference type="RefSeq" id="XP_017786494.1"/>
    </source>
</evidence>
<sequence length="321" mass="36846">MTKICNMTQQQQSCTNAAPVPPPQLPPTPTKMTPNPPSQFALKKLLPITAFFMGFATVMTLLLIYMDNKALRHHQFNVNMTQDYELLGVSQDNPELISAIKQYFLKPGVEPHHKPIEYTAESPSEHIEYLLKILNNKMNGNFVEAGAYGDGKTSETEWLEKKLSWKGLLVQPDPRHFFNLKRHNRAKSQVLHGCLSPAPYPKEVTYHQEERDGVKINSIHSKLIDDTDLFNTRVKCFPLYSLLLAMNMTKVDYLSLETRGTELQVLETIPFERLRIDIIDVHLLVNDGEKKIIKEFLATKNYTLMQVFNTSNIYKLNMLKP</sequence>
<evidence type="ECO:0000313" key="5">
    <source>
        <dbReference type="RefSeq" id="XP_017786495.1"/>
    </source>
</evidence>
<protein>
    <submittedName>
        <fullName evidence="4 5">Protein Star-like</fullName>
    </submittedName>
</protein>
<dbReference type="PANTHER" id="PTHR34009">
    <property type="entry name" value="PROTEIN STAR"/>
    <property type="match status" value="1"/>
</dbReference>
<dbReference type="PANTHER" id="PTHR34009:SF2">
    <property type="entry name" value="PROTEIN STAR"/>
    <property type="match status" value="1"/>
</dbReference>
<dbReference type="InterPro" id="IPR053202">
    <property type="entry name" value="EGF_Rcpt_Signaling_Reg"/>
</dbReference>
<keyword evidence="2" id="KW-0812">Transmembrane</keyword>
<evidence type="ECO:0000256" key="1">
    <source>
        <dbReference type="SAM" id="MobiDB-lite"/>
    </source>
</evidence>